<evidence type="ECO:0000313" key="3">
    <source>
        <dbReference type="Proteomes" id="UP001611580"/>
    </source>
</evidence>
<dbReference type="RefSeq" id="WP_397405792.1">
    <property type="nucleotide sequence ID" value="NZ_JBIRYI010000010.1"/>
</dbReference>
<protein>
    <recommendedName>
        <fullName evidence="4">Alkanesulfonate monooxygenase</fullName>
    </recommendedName>
</protein>
<comment type="caution">
    <text evidence="2">The sequence shown here is derived from an EMBL/GenBank/DDBJ whole genome shotgun (WGS) entry which is preliminary data.</text>
</comment>
<keyword evidence="3" id="KW-1185">Reference proteome</keyword>
<evidence type="ECO:0008006" key="4">
    <source>
        <dbReference type="Google" id="ProtNLM"/>
    </source>
</evidence>
<evidence type="ECO:0000256" key="1">
    <source>
        <dbReference type="SAM" id="MobiDB-lite"/>
    </source>
</evidence>
<dbReference type="SUPFAM" id="SSF51679">
    <property type="entry name" value="Bacterial luciferase-like"/>
    <property type="match status" value="1"/>
</dbReference>
<dbReference type="Gene3D" id="3.20.20.30">
    <property type="entry name" value="Luciferase-like domain"/>
    <property type="match status" value="1"/>
</dbReference>
<dbReference type="InterPro" id="IPR036661">
    <property type="entry name" value="Luciferase-like_sf"/>
</dbReference>
<dbReference type="Proteomes" id="UP001611580">
    <property type="component" value="Unassembled WGS sequence"/>
</dbReference>
<reference evidence="2 3" key="1">
    <citation type="submission" date="2024-10" db="EMBL/GenBank/DDBJ databases">
        <title>The Natural Products Discovery Center: Release of the First 8490 Sequenced Strains for Exploring Actinobacteria Biosynthetic Diversity.</title>
        <authorList>
            <person name="Kalkreuter E."/>
            <person name="Kautsar S.A."/>
            <person name="Yang D."/>
            <person name="Bader C.D."/>
            <person name="Teijaro C.N."/>
            <person name="Fluegel L."/>
            <person name="Davis C.M."/>
            <person name="Simpson J.R."/>
            <person name="Lauterbach L."/>
            <person name="Steele A.D."/>
            <person name="Gui C."/>
            <person name="Meng S."/>
            <person name="Li G."/>
            <person name="Viehrig K."/>
            <person name="Ye F."/>
            <person name="Su P."/>
            <person name="Kiefer A.F."/>
            <person name="Nichols A."/>
            <person name="Cepeda A.J."/>
            <person name="Yan W."/>
            <person name="Fan B."/>
            <person name="Jiang Y."/>
            <person name="Adhikari A."/>
            <person name="Zheng C.-J."/>
            <person name="Schuster L."/>
            <person name="Cowan T.M."/>
            <person name="Smanski M.J."/>
            <person name="Chevrette M.G."/>
            <person name="De Carvalho L.P.S."/>
            <person name="Shen B."/>
        </authorList>
    </citation>
    <scope>NUCLEOTIDE SEQUENCE [LARGE SCALE GENOMIC DNA]</scope>
    <source>
        <strain evidence="2 3">NPDC019481</strain>
    </source>
</reference>
<gene>
    <name evidence="2" type="ORF">ACH47X_17385</name>
</gene>
<accession>A0ABW7XMD7</accession>
<name>A0ABW7XMD7_9MICO</name>
<proteinExistence type="predicted"/>
<sequence>MGSHEEVVGLVAEYHDAGLDGLVLSGHPHPGEAYWFAEGVRPILDARVITPQAAQDPRPGAASGAVGPTS</sequence>
<dbReference type="EMBL" id="JBIRYI010000010">
    <property type="protein sequence ID" value="MFI2488684.1"/>
    <property type="molecule type" value="Genomic_DNA"/>
</dbReference>
<feature type="region of interest" description="Disordered" evidence="1">
    <location>
        <begin position="51"/>
        <end position="70"/>
    </location>
</feature>
<organism evidence="2 3">
    <name type="scientific">Promicromonospora kroppenstedtii</name>
    <dbReference type="NCBI Taxonomy" id="440482"/>
    <lineage>
        <taxon>Bacteria</taxon>
        <taxon>Bacillati</taxon>
        <taxon>Actinomycetota</taxon>
        <taxon>Actinomycetes</taxon>
        <taxon>Micrococcales</taxon>
        <taxon>Promicromonosporaceae</taxon>
        <taxon>Promicromonospora</taxon>
    </lineage>
</organism>
<evidence type="ECO:0000313" key="2">
    <source>
        <dbReference type="EMBL" id="MFI2488684.1"/>
    </source>
</evidence>